<dbReference type="InterPro" id="IPR022716">
    <property type="entry name" value="Gcn1_N"/>
</dbReference>
<feature type="repeat" description="HEAT" evidence="5">
    <location>
        <begin position="2616"/>
        <end position="2653"/>
    </location>
</feature>
<dbReference type="Pfam" id="PF13513">
    <property type="entry name" value="HEAT_EZ"/>
    <property type="match status" value="1"/>
</dbReference>
<keyword evidence="3" id="KW-0677">Repeat</keyword>
<protein>
    <recommendedName>
        <fullName evidence="4">eIF-2-alpha kinase activator GCN1</fullName>
    </recommendedName>
</protein>
<evidence type="ECO:0000256" key="5">
    <source>
        <dbReference type="PROSITE-ProRule" id="PRU00103"/>
    </source>
</evidence>
<dbReference type="PANTHER" id="PTHR23346">
    <property type="entry name" value="TRANSLATIONAL ACTIVATOR GCN1-RELATED"/>
    <property type="match status" value="1"/>
</dbReference>
<feature type="compositionally biased region" description="Polar residues" evidence="6">
    <location>
        <begin position="3232"/>
        <end position="3246"/>
    </location>
</feature>
<dbReference type="InterPro" id="IPR016024">
    <property type="entry name" value="ARM-type_fold"/>
</dbReference>
<dbReference type="InterPro" id="IPR021133">
    <property type="entry name" value="HEAT_type_2"/>
</dbReference>
<comment type="caution">
    <text evidence="9">The sequence shown here is derived from an EMBL/GenBank/DDBJ whole genome shotgun (WGS) entry which is preliminary data.</text>
</comment>
<dbReference type="Pfam" id="PF23271">
    <property type="entry name" value="HEAT_GCN1"/>
    <property type="match status" value="1"/>
</dbReference>
<feature type="compositionally biased region" description="Basic and acidic residues" evidence="6">
    <location>
        <begin position="3266"/>
        <end position="3277"/>
    </location>
</feature>
<dbReference type="Pfam" id="PF24993">
    <property type="entry name" value="GNC1_N"/>
    <property type="match status" value="1"/>
</dbReference>
<evidence type="ECO:0000256" key="6">
    <source>
        <dbReference type="SAM" id="MobiDB-lite"/>
    </source>
</evidence>
<evidence type="ECO:0000256" key="7">
    <source>
        <dbReference type="SAM" id="Phobius"/>
    </source>
</evidence>
<evidence type="ECO:0000256" key="2">
    <source>
        <dbReference type="ARBA" id="ARBA00022441"/>
    </source>
</evidence>
<keyword evidence="2" id="KW-0880">Kelch repeat</keyword>
<feature type="region of interest" description="Disordered" evidence="6">
    <location>
        <begin position="3156"/>
        <end position="3364"/>
    </location>
</feature>
<dbReference type="GO" id="GO:0005829">
    <property type="term" value="C:cytosol"/>
    <property type="evidence" value="ECO:0007669"/>
    <property type="project" value="TreeGrafter"/>
</dbReference>
<dbReference type="Pfam" id="PF25801">
    <property type="entry name" value="HEAT_GCN1_C_2"/>
    <property type="match status" value="1"/>
</dbReference>
<feature type="repeat" description="HEAT" evidence="5">
    <location>
        <begin position="1672"/>
        <end position="1710"/>
    </location>
</feature>
<dbReference type="InterPro" id="IPR056809">
    <property type="entry name" value="HEAT_GCN1_fung"/>
</dbReference>
<dbReference type="OrthoDB" id="5148094at2759"/>
<dbReference type="Pfam" id="PF24984">
    <property type="entry name" value="HEAT_EF3_GNC1"/>
    <property type="match status" value="1"/>
</dbReference>
<organism evidence="9 10">
    <name type="scientific">Bifiguratus adelaidae</name>
    <dbReference type="NCBI Taxonomy" id="1938954"/>
    <lineage>
        <taxon>Eukaryota</taxon>
        <taxon>Fungi</taxon>
        <taxon>Fungi incertae sedis</taxon>
        <taxon>Mucoromycota</taxon>
        <taxon>Mucoromycotina</taxon>
        <taxon>Endogonomycetes</taxon>
        <taxon>Endogonales</taxon>
        <taxon>Endogonales incertae sedis</taxon>
        <taxon>Bifiguratus</taxon>
    </lineage>
</organism>
<accession>A0A261Y083</accession>
<feature type="compositionally biased region" description="Polar residues" evidence="6">
    <location>
        <begin position="3116"/>
        <end position="3125"/>
    </location>
</feature>
<dbReference type="PROSITE" id="PS50077">
    <property type="entry name" value="HEAT_REPEAT"/>
    <property type="match status" value="3"/>
</dbReference>
<dbReference type="FunFam" id="1.25.10.10:FF:000090">
    <property type="entry name" value="eIF-2-alpha kinase activator GCN1"/>
    <property type="match status" value="1"/>
</dbReference>
<dbReference type="InterPro" id="IPR057546">
    <property type="entry name" value="HEAT_GCN1"/>
</dbReference>
<evidence type="ECO:0000256" key="1">
    <source>
        <dbReference type="ARBA" id="ARBA00007366"/>
    </source>
</evidence>
<feature type="compositionally biased region" description="Low complexity" evidence="6">
    <location>
        <begin position="2996"/>
        <end position="3021"/>
    </location>
</feature>
<dbReference type="Proteomes" id="UP000242875">
    <property type="component" value="Unassembled WGS sequence"/>
</dbReference>
<proteinExistence type="inferred from homology"/>
<gene>
    <name evidence="9" type="ORF">BZG36_03770</name>
</gene>
<dbReference type="GO" id="GO:0034198">
    <property type="term" value="P:cellular response to amino acid starvation"/>
    <property type="evidence" value="ECO:0007669"/>
    <property type="project" value="TreeGrafter"/>
</dbReference>
<evidence type="ECO:0000256" key="3">
    <source>
        <dbReference type="ARBA" id="ARBA00022737"/>
    </source>
</evidence>
<dbReference type="Pfam" id="PF12765">
    <property type="entry name" value="Cohesin_HEAT"/>
    <property type="match status" value="1"/>
</dbReference>
<feature type="region of interest" description="Disordered" evidence="6">
    <location>
        <begin position="2963"/>
        <end position="3042"/>
    </location>
</feature>
<feature type="domain" description="TOG" evidence="8">
    <location>
        <begin position="2060"/>
        <end position="2286"/>
    </location>
</feature>
<dbReference type="InterPro" id="IPR026003">
    <property type="entry name" value="Cohesin_HEAT"/>
</dbReference>
<dbReference type="InterPro" id="IPR011989">
    <property type="entry name" value="ARM-like"/>
</dbReference>
<dbReference type="Pfam" id="PF12074">
    <property type="entry name" value="Gcn1_N"/>
    <property type="match status" value="1"/>
</dbReference>
<feature type="transmembrane region" description="Helical" evidence="7">
    <location>
        <begin position="3048"/>
        <end position="3072"/>
    </location>
</feature>
<dbReference type="Gene3D" id="2.120.10.80">
    <property type="entry name" value="Kelch-type beta propeller"/>
    <property type="match status" value="1"/>
</dbReference>
<dbReference type="Gene3D" id="1.25.10.10">
    <property type="entry name" value="Leucine-rich Repeat Variant"/>
    <property type="match status" value="8"/>
</dbReference>
<name>A0A261Y083_9FUNG</name>
<comment type="similarity">
    <text evidence="1">Belongs to the GCN1 family.</text>
</comment>
<feature type="repeat" description="HEAT" evidence="5">
    <location>
        <begin position="1553"/>
        <end position="1591"/>
    </location>
</feature>
<evidence type="ECO:0000256" key="4">
    <source>
        <dbReference type="ARBA" id="ARBA00072275"/>
    </source>
</evidence>
<feature type="region of interest" description="Disordered" evidence="6">
    <location>
        <begin position="3109"/>
        <end position="3130"/>
    </location>
</feature>
<dbReference type="Pfam" id="PF24916">
    <property type="entry name" value="HEAT_GCN1_fung"/>
    <property type="match status" value="1"/>
</dbReference>
<evidence type="ECO:0000313" key="10">
    <source>
        <dbReference type="Proteomes" id="UP000242875"/>
    </source>
</evidence>
<feature type="domain" description="TOG" evidence="8">
    <location>
        <begin position="1375"/>
        <end position="1612"/>
    </location>
</feature>
<dbReference type="InterPro" id="IPR034085">
    <property type="entry name" value="TOG"/>
</dbReference>
<keyword evidence="10" id="KW-1185">Reference proteome</keyword>
<feature type="compositionally biased region" description="Gly residues" evidence="6">
    <location>
        <begin position="3022"/>
        <end position="3039"/>
    </location>
</feature>
<dbReference type="InterPro" id="IPR056810">
    <property type="entry name" value="GNC1-like_N"/>
</dbReference>
<dbReference type="InterPro" id="IPR056737">
    <property type="entry name" value="Beta-prop_ATRN-MKLN-like"/>
</dbReference>
<dbReference type="FunFam" id="1.25.10.10:FF:000096">
    <property type="entry name" value="eIF-2-alpha kinase activator gcn1"/>
    <property type="match status" value="1"/>
</dbReference>
<dbReference type="EMBL" id="MVBO01000057">
    <property type="protein sequence ID" value="OZJ04029.1"/>
    <property type="molecule type" value="Genomic_DNA"/>
</dbReference>
<sequence>MAREDVEATDQGPSDSSWAELLRSSDKTNLEALQYAIKIKAGRQGTADLDDITAKTLPPVLQLLFSYGSARFDRKSRLTSVEILRDLAQWNAGLLLESIMPILRRELDRMLKGGPEGYATSSTTRFNILVWICTIFAAAFSAPDTKSVQVYFGPLLDGVIGLIESLSFGDDSKVNLKRSAIVQTRRMLRKCLTKVEDILQHALHTPTIEPPYKKAPFLGVVIGTLLHAKQNVKDAEQVVEKYKSDILKFYVAHIISSKTIVPEHCATGLNIFFQRCVTEDGFVRDVLPTLEKMVLRSPEAALYSIALVISGLSFDPSQIFGKGLLEQLLNQLRSSSEVVRKHAESLWMVLAQFSRQASHLQVIVSQLSSLLTNNKVTNADQRAAFYRCLGQLASAANPEISRSSLTLCLKMVSKEANETAATFAIDAAGKHWSVTLAQSASQADAGTDAIKAAMTGMTSTKAAIRKAWACAVGDMLWSAGASASDALKKASVPLVKSMLASFNKLATNPLTFKDGPLEGYVLAATLTGRLREWAEPAALELVKSEKIEDKCLATAPKPSFLVWDRIYTKLTAVEELSWFIRALESITVGFDEKPDQNQAFSNMVAYAWIYLITRAPQHESRRTAYETLSKLNQSHPLQVGPVLRQGLRQWVLDLEHKPKDALPVQLLANAPVEMPSVTNYKLSRLLTSITTFKQPRTDKEQTPVLDALAECFLLAHHPAIISPTAKYDWISLVQRTMSDPGKLVETYSPQLQGDIEKHLTSRRESGNFYQAALNGIATLVFINPDTYAPHFIDFVKKDLDPSLTRDITPKDIAIWSLEDGQLFENPLNKNKTVEDKNAKDYAERKWAQETREALAKKKGVTLEKKLTKEEQATVNAQLAKEKAVRERVASVSEKVHQSLDLIRALSRGNHDYMAEQLVTLVQLVLDAGESNAGLVAGYSLFETFQDMSQLTGASIEEIQTPLAVSIFRGKKITPLPSEWTHECMKDLVSRVIYRLRAVSENNPLSPASFSFCFPLLHQILRQEGIDCNKSTDEGKEDAQEQVMIATDVLGFHCAQGFSDLLPRKDMIEALLAVIKDYPMCAKTSKASLLTLTESMGGTATFEEKDKLLKGLLSEDAHVRLSALQALDFFDLSDVLYSPELWIALYDADSTNASTAEELWDDNEMTLKEDFSVELLDLVTGKNAYIRTSASKGLAAAVKEYPVTLNDILHRIFSRYADLSKSLDPEYDEYGMIRPETLNRKDPWEDRVGLALALKELAPLFDDEALKESTQFLIEHQALGDRHESVREHMLNAGLALVEAHKEESLRVLMPLLQSYLDAPDQKDETHDRIRQAVVILFGAVASYLPEGDARIEVALEKLIDTLSTPSETVQSSVADCLPPLVKLSKSLVPGLVDRLFEGLLNGEKYAQRRGSAYGLAGVVKGRGISALKDCNIMERLKQAAENKKMYQHRQGAVMAFETLSATLKRLFEPYVPQILPLLLACFGDPNSDVREATLDASRIIMGQISGHCVKLILPSLLQGLEERQWRTKKGSVELLGSMAYCAPKQLSISLPTVVPRLTEVLTDTHAQVQNAANNSLLQFGEVINNPEIQTLVPVLLDALSQPNNKTKPALEALLQTVFVHYIDSPSLALVIPILQRGLRDRTTEIKTKASQIVGNMSTLTDQKDLIPYLSELLPGVKEVLVDPVPEARATAAKALGSLVEKLGEQNFPHLVEELLSVLKSDSSGVDRQGAAQGLSEVLAGLGIDRLDGLLPDIISNADSPKAFVREGFISLLIYLPATFGARFQPYLGRIIPPILLGLADESEYVRDASLRAGQMIVVNYATKAVDLLLPELENGLFDDNWRIRQSSVQLVGDLLFRITGVTKKSTVDAINGDANADADADAGAEEEEAVGQEAKKKALLEVLGKDRRDRVLAALYIVRQDVSGIVRQAALQVWKGVVSNTPRTIKEILPVVMTMIIRNVASSSHDRRAVAARTLGDLVRKLGESVLNDIVPILTDGLNSDDIDTRQGVSIALSEIMETAGRMQVLDYAEPITDAVKLALCDESPEVREAAAHAFDLLHQNIGPRAIDDVLPTLLLSLQSSDERSEYALEALKEIMTVRANVVFPVLIPTLTGIPISTFNAKALAALVSVAGTALNRRLANILAALLESLRSDIDEENREQVQETLKALVLSIEDIDGLHNLMMTLQEYVKSDDPFKRAKACDVVAIFYSESKLNASQYLKDWVRVLVSLLGDRASEVVPSAWNALNAVVKSLKKDDLEQLVQPMRQAIKSLAHAGVDVPGFCLPKGISPVLPVYLQGLMYGATDVREQSALGIGELIQRTSSDALKPFVTQITGPLIRIIGDRYPPQVKAAILQTLSTLLSKVPTHLKPFLPQLQRTFIKSLTDASSSSVRSRAAAALGILISLQTRVDPLIAELVAGIKAAEPEVKETMIQALQTVVSKAGSAMSDASKTSLTSVVTNGISDANEGVCIASATLLGSMCEAGCVEEMQPMIKAYVIGDEDVKYSAMIAINAILAKSPATFDQMNAVQEVLDKISLACETQKTHIPELGILAAGKFLIFNDYQTEAFIPQVLNALLVRINRTGDGTAETKRMALMVIRAVARKNATVLQPYLDLLIPPLLSCARDRNIPVKLTAERALLHTLQLLDSEDVMKAYLDRADETASKALSDYHRRILSKLQQQESSRLQLLHGEDKESEEEDAELYQIGTGGANNQVLWIFMGDRTPNQTTNMVYTFDTTSNTFSTPSFSSSALTELRKSTPQTTRLSDGKIFVFGGTFSWNENLPDNELFIFSTIGTPTFNSVTPTGSFPSPRLHHSISMLSNGWMVVIGGYDNAMVPMNQIWVFDTLSGQWAQVTTSGNTPTSRRYHAAAVDSNNKIYVFGGSDQTYHTCYNDMAVLDPFNNWTWTVNPGSSASNAPTGRYAHTMDIVGNNAIIAFGYQCTESGDKGIYVYNTASSSWTSSYSPSNLASSSSSPPALSTNNPSTPSFSSGSGGSNGSRNSGSGASSGSAGAASSAGPWSPGQTGGVAGSGGGSSTGGNSSGQSGATTLPIGGIVGIVVGVIALLAFIAFCIWRRRKANRRGVGPTQAQSDVMVSPGGVGRVEMRQNSAVAPPPFGQSKTLSQKPETPTDKADPAFLAAMQAGEEQGRNMPVAPPPAYTHSSKPDVIQSTPHKGVFLDQDGNDDGAIFWSSDRRSRSQKPDSPDIQGPPPIITHYRQSALDGSVSPLRRSASIVPQQSPQTSMSNPFVTEPESEPDHHNFLPTSLERNQRRGDTEIRRRTSGIPSRNPHDDEPDGQGDTLVYKRSVNSSASESAASRNKSTASRTSQTSSSGFVWEDFVGGEGGREALLGRQDGKKDRRSRRSAK</sequence>
<dbReference type="SMART" id="SM01349">
    <property type="entry name" value="TOG"/>
    <property type="match status" value="2"/>
</dbReference>
<dbReference type="SUPFAM" id="SSF117281">
    <property type="entry name" value="Kelch motif"/>
    <property type="match status" value="1"/>
</dbReference>
<keyword evidence="7" id="KW-0812">Transmembrane</keyword>
<dbReference type="Pfam" id="PF24987">
    <property type="entry name" value="HEAT_EF3_N"/>
    <property type="match status" value="2"/>
</dbReference>
<dbReference type="GO" id="GO:0030295">
    <property type="term" value="F:protein kinase activator activity"/>
    <property type="evidence" value="ECO:0007669"/>
    <property type="project" value="UniProtKB-ARBA"/>
</dbReference>
<dbReference type="PANTHER" id="PTHR23346:SF7">
    <property type="entry name" value="STALLED RIBOSOME SENSOR GCN1"/>
    <property type="match status" value="1"/>
</dbReference>
<dbReference type="InterPro" id="IPR015915">
    <property type="entry name" value="Kelch-typ_b-propeller"/>
</dbReference>
<dbReference type="SUPFAM" id="SSF48371">
    <property type="entry name" value="ARM repeat"/>
    <property type="match status" value="4"/>
</dbReference>
<reference evidence="9 10" key="1">
    <citation type="journal article" date="2017" name="Mycologia">
        <title>Bifiguratus adelaidae, gen. et sp. nov., a new member of Mucoromycotina in endophytic and soil-dwelling habitats.</title>
        <authorList>
            <person name="Torres-Cruz T.J."/>
            <person name="Billingsley Tobias T.L."/>
            <person name="Almatruk M."/>
            <person name="Hesse C."/>
            <person name="Kuske C.R."/>
            <person name="Desiro A."/>
            <person name="Benucci G.M."/>
            <person name="Bonito G."/>
            <person name="Stajich J.E."/>
            <person name="Dunlap C."/>
            <person name="Arnold A.E."/>
            <person name="Porras-Alfaro A."/>
        </authorList>
    </citation>
    <scope>NUCLEOTIDE SEQUENCE [LARGE SCALE GENOMIC DNA]</scope>
    <source>
        <strain evidence="9 10">AZ0501</strain>
    </source>
</reference>
<evidence type="ECO:0000259" key="8">
    <source>
        <dbReference type="SMART" id="SM01349"/>
    </source>
</evidence>
<keyword evidence="7" id="KW-0472">Membrane</keyword>
<evidence type="ECO:0000313" key="9">
    <source>
        <dbReference type="EMBL" id="OZJ04029.1"/>
    </source>
</evidence>
<feature type="compositionally biased region" description="Basic and acidic residues" evidence="6">
    <location>
        <begin position="3190"/>
        <end position="3201"/>
    </location>
</feature>
<keyword evidence="7" id="KW-1133">Transmembrane helix</keyword>
<dbReference type="Pfam" id="PF24981">
    <property type="entry name" value="Beta-prop_ATRN-LZTR1"/>
    <property type="match status" value="1"/>
</dbReference>
<feature type="compositionally biased region" description="Low complexity" evidence="6">
    <location>
        <begin position="3302"/>
        <end position="3330"/>
    </location>
</feature>
<feature type="compositionally biased region" description="Low complexity" evidence="6">
    <location>
        <begin position="2963"/>
        <end position="2989"/>
    </location>
</feature>
<dbReference type="GO" id="GO:1904688">
    <property type="term" value="P:regulation of cytoplasmic translational initiation"/>
    <property type="evidence" value="ECO:0007669"/>
    <property type="project" value="UniProtKB-ARBA"/>
</dbReference>